<evidence type="ECO:0000313" key="6">
    <source>
        <dbReference type="Proteomes" id="UP000250079"/>
    </source>
</evidence>
<dbReference type="GO" id="GO:0003700">
    <property type="term" value="F:DNA-binding transcription factor activity"/>
    <property type="evidence" value="ECO:0007669"/>
    <property type="project" value="InterPro"/>
</dbReference>
<dbReference type="PROSITE" id="PS50949">
    <property type="entry name" value="HTH_GNTR"/>
    <property type="match status" value="1"/>
</dbReference>
<evidence type="ECO:0000313" key="5">
    <source>
        <dbReference type="EMBL" id="ASJ75388.1"/>
    </source>
</evidence>
<dbReference type="SUPFAM" id="SSF46785">
    <property type="entry name" value="Winged helix' DNA-binding domain"/>
    <property type="match status" value="1"/>
</dbReference>
<dbReference type="KEGG" id="gai:IMCC3135_26665"/>
<dbReference type="Pfam" id="PF07729">
    <property type="entry name" value="FCD"/>
    <property type="match status" value="1"/>
</dbReference>
<accession>A0A2Z2P023</accession>
<dbReference type="InterPro" id="IPR036388">
    <property type="entry name" value="WH-like_DNA-bd_sf"/>
</dbReference>
<dbReference type="OrthoDB" id="9788098at2"/>
<dbReference type="GO" id="GO:0003677">
    <property type="term" value="F:DNA binding"/>
    <property type="evidence" value="ECO:0007669"/>
    <property type="project" value="UniProtKB-KW"/>
</dbReference>
<name>A0A2Z2P023_9GAMM</name>
<keyword evidence="6" id="KW-1185">Reference proteome</keyword>
<dbReference type="InterPro" id="IPR008920">
    <property type="entry name" value="TF_FadR/GntR_C"/>
</dbReference>
<organism evidence="5 6">
    <name type="scientific">Granulosicoccus antarcticus IMCC3135</name>
    <dbReference type="NCBI Taxonomy" id="1192854"/>
    <lineage>
        <taxon>Bacteria</taxon>
        <taxon>Pseudomonadati</taxon>
        <taxon>Pseudomonadota</taxon>
        <taxon>Gammaproteobacteria</taxon>
        <taxon>Chromatiales</taxon>
        <taxon>Granulosicoccaceae</taxon>
        <taxon>Granulosicoccus</taxon>
    </lineage>
</organism>
<reference evidence="5 6" key="1">
    <citation type="submission" date="2016-12" db="EMBL/GenBank/DDBJ databases">
        <authorList>
            <person name="Song W.-J."/>
            <person name="Kurnit D.M."/>
        </authorList>
    </citation>
    <scope>NUCLEOTIDE SEQUENCE [LARGE SCALE GENOMIC DNA]</scope>
    <source>
        <strain evidence="5 6">IMCC3135</strain>
    </source>
</reference>
<dbReference type="CDD" id="cd07377">
    <property type="entry name" value="WHTH_GntR"/>
    <property type="match status" value="1"/>
</dbReference>
<dbReference type="AlphaFoldDB" id="A0A2Z2P023"/>
<dbReference type="SMART" id="SM00895">
    <property type="entry name" value="FCD"/>
    <property type="match status" value="1"/>
</dbReference>
<dbReference type="PANTHER" id="PTHR43537:SF6">
    <property type="entry name" value="HTH-TYPE TRANSCRIPTIONAL REPRESSOR RSPR"/>
    <property type="match status" value="1"/>
</dbReference>
<dbReference type="PANTHER" id="PTHR43537">
    <property type="entry name" value="TRANSCRIPTIONAL REGULATOR, GNTR FAMILY"/>
    <property type="match status" value="1"/>
</dbReference>
<dbReference type="EMBL" id="CP018632">
    <property type="protein sequence ID" value="ASJ75388.1"/>
    <property type="molecule type" value="Genomic_DNA"/>
</dbReference>
<gene>
    <name evidence="5" type="primary">rspR_8</name>
    <name evidence="5" type="ORF">IMCC3135_26665</name>
</gene>
<dbReference type="SMART" id="SM00345">
    <property type="entry name" value="HTH_GNTR"/>
    <property type="match status" value="1"/>
</dbReference>
<evidence type="ECO:0000259" key="4">
    <source>
        <dbReference type="PROSITE" id="PS50949"/>
    </source>
</evidence>
<dbReference type="SUPFAM" id="SSF48008">
    <property type="entry name" value="GntR ligand-binding domain-like"/>
    <property type="match status" value="1"/>
</dbReference>
<protein>
    <submittedName>
        <fullName evidence="5">HTH-type transcriptional repressor RspR</fullName>
    </submittedName>
</protein>
<dbReference type="Pfam" id="PF00392">
    <property type="entry name" value="GntR"/>
    <property type="match status" value="1"/>
</dbReference>
<proteinExistence type="predicted"/>
<dbReference type="Proteomes" id="UP000250079">
    <property type="component" value="Chromosome"/>
</dbReference>
<dbReference type="InterPro" id="IPR036390">
    <property type="entry name" value="WH_DNA-bd_sf"/>
</dbReference>
<feature type="domain" description="HTH gntR-type" evidence="4">
    <location>
        <begin position="13"/>
        <end position="80"/>
    </location>
</feature>
<sequence>MAAVLTGEIDPGSALSPQVYQMLKEAIIRADMLPGQRLSDIELAKTWDISRQPIREAFMRLQAEDLLDVRPQRGTFVRRISVPAVLDARFVREAIEADIVRVVAESAESSVIKELKALLAAQKKLLKQPPVQFMKLDDEFHRTLAEAAGKPYAWRVIEDVKTQMDRVRFLSFNDFHMERLVSQHADIVSAIAKGQPLDAIEQMRKHLQGILKSIDQIACEFPDFFTGEHK</sequence>
<evidence type="ECO:0000256" key="1">
    <source>
        <dbReference type="ARBA" id="ARBA00023015"/>
    </source>
</evidence>
<dbReference type="InterPro" id="IPR011711">
    <property type="entry name" value="GntR_C"/>
</dbReference>
<keyword evidence="2" id="KW-0238">DNA-binding</keyword>
<keyword evidence="3" id="KW-0804">Transcription</keyword>
<dbReference type="Gene3D" id="1.10.10.10">
    <property type="entry name" value="Winged helix-like DNA-binding domain superfamily/Winged helix DNA-binding domain"/>
    <property type="match status" value="1"/>
</dbReference>
<dbReference type="RefSeq" id="WP_088920309.1">
    <property type="nucleotide sequence ID" value="NZ_CP018632.1"/>
</dbReference>
<dbReference type="InterPro" id="IPR000524">
    <property type="entry name" value="Tscrpt_reg_HTH_GntR"/>
</dbReference>
<evidence type="ECO:0000256" key="3">
    <source>
        <dbReference type="ARBA" id="ARBA00023163"/>
    </source>
</evidence>
<dbReference type="Gene3D" id="1.20.120.530">
    <property type="entry name" value="GntR ligand-binding domain-like"/>
    <property type="match status" value="1"/>
</dbReference>
<keyword evidence="1" id="KW-0805">Transcription regulation</keyword>
<evidence type="ECO:0000256" key="2">
    <source>
        <dbReference type="ARBA" id="ARBA00023125"/>
    </source>
</evidence>